<evidence type="ECO:0000313" key="2">
    <source>
        <dbReference type="Proteomes" id="UP001500571"/>
    </source>
</evidence>
<dbReference type="RefSeq" id="WP_344048503.1">
    <property type="nucleotide sequence ID" value="NZ_BAAAPB010000008.1"/>
</dbReference>
<sequence length="260" mass="26599">MRRTVIPILATLVAVVAIAAGAFAVNGGSSSITKARLERSLPTTFSNLYVQRARIQGRTDVTAASLHATAMCDKGGAALPDVGPGGDWNCLMSWTDPQVPMPQEGYGKFELNVHSNGCYTAGAPSKLVGFMTMTDATGRTVTNPVSEFDGCFDPQGDNTPTGNSFPSLLSVLSTTVQPTVDHRAPIQISCGTGDGGCAGTVSATSGGVSLGSMGYAVKEEQTATLTLPDPMPAGASDVTFTFAPTKGVASTKPTTISSQG</sequence>
<organism evidence="1 2">
    <name type="scientific">Nocardioides panacihumi</name>
    <dbReference type="NCBI Taxonomy" id="400774"/>
    <lineage>
        <taxon>Bacteria</taxon>
        <taxon>Bacillati</taxon>
        <taxon>Actinomycetota</taxon>
        <taxon>Actinomycetes</taxon>
        <taxon>Propionibacteriales</taxon>
        <taxon>Nocardioidaceae</taxon>
        <taxon>Nocardioides</taxon>
    </lineage>
</organism>
<name>A0ABN2RYC8_9ACTN</name>
<keyword evidence="2" id="KW-1185">Reference proteome</keyword>
<gene>
    <name evidence="1" type="ORF">GCM10009798_42890</name>
</gene>
<reference evidence="1 2" key="1">
    <citation type="journal article" date="2019" name="Int. J. Syst. Evol. Microbiol.">
        <title>The Global Catalogue of Microorganisms (GCM) 10K type strain sequencing project: providing services to taxonomists for standard genome sequencing and annotation.</title>
        <authorList>
            <consortium name="The Broad Institute Genomics Platform"/>
            <consortium name="The Broad Institute Genome Sequencing Center for Infectious Disease"/>
            <person name="Wu L."/>
            <person name="Ma J."/>
        </authorList>
    </citation>
    <scope>NUCLEOTIDE SEQUENCE [LARGE SCALE GENOMIC DNA]</scope>
    <source>
        <strain evidence="1 2">JCM 15309</strain>
    </source>
</reference>
<evidence type="ECO:0000313" key="1">
    <source>
        <dbReference type="EMBL" id="GAA1977090.1"/>
    </source>
</evidence>
<comment type="caution">
    <text evidence="1">The sequence shown here is derived from an EMBL/GenBank/DDBJ whole genome shotgun (WGS) entry which is preliminary data.</text>
</comment>
<accession>A0ABN2RYC8</accession>
<protein>
    <submittedName>
        <fullName evidence="1">Uncharacterized protein</fullName>
    </submittedName>
</protein>
<proteinExistence type="predicted"/>
<dbReference type="EMBL" id="BAAAPB010000008">
    <property type="protein sequence ID" value="GAA1977090.1"/>
    <property type="molecule type" value="Genomic_DNA"/>
</dbReference>
<dbReference type="Proteomes" id="UP001500571">
    <property type="component" value="Unassembled WGS sequence"/>
</dbReference>